<gene>
    <name evidence="1" type="primary">A397R</name>
</gene>
<organism evidence="1 2">
    <name type="scientific">Paramecium bursaria Chlorella virus 1</name>
    <name type="common">PBCV-1</name>
    <dbReference type="NCBI Taxonomy" id="10506"/>
    <lineage>
        <taxon>Viruses</taxon>
        <taxon>Varidnaviria</taxon>
        <taxon>Bamfordvirae</taxon>
        <taxon>Nucleocytoviricota</taxon>
        <taxon>Megaviricetes</taxon>
        <taxon>Algavirales</taxon>
        <taxon>Phycodnaviridae</taxon>
        <taxon>Chlorovirus</taxon>
        <taxon>Chlorovirus vanettense</taxon>
    </lineage>
</organism>
<protein>
    <submittedName>
        <fullName evidence="1">Uncharacterized protein</fullName>
    </submittedName>
</protein>
<evidence type="ECO:0000313" key="1">
    <source>
        <dbReference type="EMBL" id="AAC96765.1"/>
    </source>
</evidence>
<reference evidence="1 2" key="2">
    <citation type="journal article" date="1995" name="Virology">
        <title>Analysis of 43 kb of the Chlorella virus PBCV-1 330-kb genome: map positions 45 to 88.</title>
        <authorList>
            <person name="Li Y."/>
            <person name="Lu Z."/>
            <person name="Burbank D.E."/>
            <person name="Kutish G.F."/>
            <person name="Rock D.L."/>
            <person name="Van Etten J.L."/>
        </authorList>
    </citation>
    <scope>NUCLEOTIDE SEQUENCE [LARGE SCALE GENOMIC DNA]</scope>
</reference>
<dbReference type="RefSeq" id="NP_048754.1">
    <property type="nucleotide sequence ID" value="NC_000852.5"/>
</dbReference>
<reference evidence="1 2" key="3">
    <citation type="journal article" date="1996" name="Virology">
        <title>Analysis of 94 kb of the chlorella virus PBCV-1 330-kb genome: map positions 88 to 182.</title>
        <authorList>
            <person name="Lu Z."/>
            <person name="Li Y."/>
            <person name="Que Q."/>
            <person name="Kutish G.F."/>
            <person name="Rock D.L."/>
            <person name="Van Etten J.L."/>
        </authorList>
    </citation>
    <scope>NUCLEOTIDE SEQUENCE [LARGE SCALE GENOMIC DNA]</scope>
</reference>
<reference evidence="1 2" key="7">
    <citation type="journal article" date="2000" name="Virology">
        <title>Characterization of a beta-1,3-glucanase encoded by chlorella virus PBCV-1.</title>
        <authorList>
            <person name="Sun L."/>
            <person name="Gurnon J.R."/>
            <person name="Adams B.J."/>
            <person name="Graves M.V."/>
            <person name="Van Etten J.L."/>
        </authorList>
    </citation>
    <scope>NUCLEOTIDE SEQUENCE [LARGE SCALE GENOMIC DNA]</scope>
</reference>
<dbReference type="KEGG" id="vg:918080"/>
<reference evidence="1 2" key="6">
    <citation type="journal article" date="1999" name="Virology">
        <title>Chlorella virus PBCV-1 encodes a functional homospermidine synthase.</title>
        <authorList>
            <person name="Kaiser A."/>
            <person name="Vollmert M."/>
            <person name="Tholl D."/>
            <person name="Graves M.V."/>
            <person name="Gurnon J.R."/>
            <person name="Xing W."/>
            <person name="Lisec A.D."/>
            <person name="Nickerson K.W."/>
            <person name="Van Etten J.L."/>
        </authorList>
    </citation>
    <scope>NUCLEOTIDE SEQUENCE [LARGE SCALE GENOMIC DNA]</scope>
</reference>
<dbReference type="EMBL" id="JF411744">
    <property type="protein sequence ID" value="AAC96765.1"/>
    <property type="molecule type" value="Genomic_DNA"/>
</dbReference>
<reference evidence="1 2" key="1">
    <citation type="journal article" date="1995" name="Virology">
        <title>Analysis of 45 kb of DNA located at the left end of the chlorella virus PBCV-1 genome.</title>
        <authorList>
            <person name="Lu Z."/>
            <person name="Li Y."/>
            <person name="Zhang Y."/>
            <person name="Kutish G.F."/>
            <person name="Rock D.L."/>
            <person name="Van Etten J.L."/>
        </authorList>
    </citation>
    <scope>NUCLEOTIDE SEQUENCE [LARGE SCALE GENOMIC DNA]</scope>
</reference>
<evidence type="ECO:0000313" key="2">
    <source>
        <dbReference type="Proteomes" id="UP000000862"/>
    </source>
</evidence>
<reference evidence="1 2" key="5">
    <citation type="journal article" date="1997" name="Virology">
        <title>Analysis of 74 kb of DNA located at the right end of the 330-kb chlorella virus PBCV-1 genome.</title>
        <authorList>
            <person name="Li Y."/>
            <person name="Lu Z."/>
            <person name="Sun L."/>
            <person name="Ropp S."/>
            <person name="Kutish G.F."/>
            <person name="Rock D.L."/>
            <person name="Van Etten J.L."/>
        </authorList>
    </citation>
    <scope>NUCLEOTIDE SEQUENCE [LARGE SCALE GENOMIC DNA]</scope>
</reference>
<accession>Q98449</accession>
<organismHost>
    <name type="scientific">Chlorella</name>
    <dbReference type="NCBI Taxonomy" id="3071"/>
</organismHost>
<dbReference type="PIR" id="T17900">
    <property type="entry name" value="T17900"/>
</dbReference>
<sequence length="152" mass="18036">MTHISQTDDYKFALSLASKLDDKFGNTHVVCSQTRQLYRDASSDPYVLKDNREVIDLIECYLKEILPITYSYSVNIYDDSHYRTVRINIINKVSEIYLTLITFVYYEEEEDGLVYSMFKGDNEEYPLFIVVHELHEEDEWADMTDLKKARYN</sequence>
<reference evidence="1 2" key="8">
    <citation type="journal article" date="2010" name="J. Virol.">
        <title>Microarray analysis of Paramecium bursaria chlorella virus 1 transcription.</title>
        <authorList>
            <person name="Yanai-Balser G.M."/>
            <person name="Duncan G.A."/>
            <person name="Eudy J.D."/>
            <person name="Wang D."/>
            <person name="Li X."/>
            <person name="Agarkova I.V."/>
            <person name="Dunigan D.D."/>
            <person name="Van Etten J.L."/>
        </authorList>
    </citation>
    <scope>NUCLEOTIDE SEQUENCE [LARGE SCALE GENOMIC DNA]</scope>
</reference>
<reference evidence="1 2" key="4">
    <citation type="journal article" date="1996" name="Virology">
        <title>Analysis of 76 kb of the chlorella virus PBCV-1 330-kb genome: map positions 182 to 258.</title>
        <authorList>
            <person name="Kutish G.F."/>
            <person name="Li Y."/>
            <person name="Lu Z."/>
            <person name="Furuta M."/>
            <person name="Rock D.L."/>
            <person name="Van Etten J.L."/>
        </authorList>
    </citation>
    <scope>NUCLEOTIDE SEQUENCE [LARGE SCALE GENOMIC DNA]</scope>
</reference>
<keyword evidence="2" id="KW-1185">Reference proteome</keyword>
<dbReference type="Proteomes" id="UP000000862">
    <property type="component" value="Segment"/>
</dbReference>
<dbReference type="GeneID" id="918080"/>
<name>Q98449_PBCV1</name>
<proteinExistence type="predicted"/>